<comment type="similarity">
    <text evidence="12">Belongs to the cytochrome P450 family.</text>
</comment>
<evidence type="ECO:0000256" key="9">
    <source>
        <dbReference type="ARBA" id="ARBA00023033"/>
    </source>
</evidence>
<dbReference type="GO" id="GO:0016020">
    <property type="term" value="C:membrane"/>
    <property type="evidence" value="ECO:0007669"/>
    <property type="project" value="UniProtKB-SubCell"/>
</dbReference>
<keyword evidence="10" id="KW-0472">Membrane</keyword>
<dbReference type="InterPro" id="IPR050651">
    <property type="entry name" value="Plant_Cytochrome_P450_Monoox"/>
</dbReference>
<comment type="caution">
    <text evidence="13">The sequence shown here is derived from an EMBL/GenBank/DDBJ whole genome shotgun (WGS) entry which is preliminary data.</text>
</comment>
<dbReference type="PANTHER" id="PTHR47947:SF26">
    <property type="entry name" value="CYTOCHROME P450"/>
    <property type="match status" value="1"/>
</dbReference>
<accession>A0A9Q0GJA7</accession>
<dbReference type="EMBL" id="JAKUCV010000089">
    <property type="protein sequence ID" value="KAJ4851298.1"/>
    <property type="molecule type" value="Genomic_DNA"/>
</dbReference>
<keyword evidence="9 12" id="KW-0503">Monooxygenase</keyword>
<evidence type="ECO:0000256" key="1">
    <source>
        <dbReference type="ARBA" id="ARBA00001971"/>
    </source>
</evidence>
<dbReference type="Gene3D" id="1.10.630.10">
    <property type="entry name" value="Cytochrome P450"/>
    <property type="match status" value="1"/>
</dbReference>
<reference evidence="13" key="1">
    <citation type="submission" date="2022-02" db="EMBL/GenBank/DDBJ databases">
        <authorList>
            <person name="Henning P.M."/>
            <person name="McCubbin A.G."/>
            <person name="Shore J.S."/>
        </authorList>
    </citation>
    <scope>NUCLEOTIDE SEQUENCE</scope>
    <source>
        <strain evidence="13">F60SS</strain>
        <tissue evidence="13">Leaves</tissue>
    </source>
</reference>
<dbReference type="InterPro" id="IPR017972">
    <property type="entry name" value="Cyt_P450_CS"/>
</dbReference>
<dbReference type="Pfam" id="PF00067">
    <property type="entry name" value="p450"/>
    <property type="match status" value="1"/>
</dbReference>
<dbReference type="SUPFAM" id="SSF48264">
    <property type="entry name" value="Cytochrome P450"/>
    <property type="match status" value="1"/>
</dbReference>
<dbReference type="AlphaFoldDB" id="A0A9Q0GJA7"/>
<dbReference type="GO" id="GO:0020037">
    <property type="term" value="F:heme binding"/>
    <property type="evidence" value="ECO:0007669"/>
    <property type="project" value="InterPro"/>
</dbReference>
<dbReference type="Proteomes" id="UP001141552">
    <property type="component" value="Unassembled WGS sequence"/>
</dbReference>
<dbReference type="PROSITE" id="PS00086">
    <property type="entry name" value="CYTOCHROME_P450"/>
    <property type="match status" value="1"/>
</dbReference>
<dbReference type="PANTHER" id="PTHR47947">
    <property type="entry name" value="CYTOCHROME P450 82C3-RELATED"/>
    <property type="match status" value="1"/>
</dbReference>
<evidence type="ECO:0000256" key="11">
    <source>
        <dbReference type="PIRSR" id="PIRSR602401-1"/>
    </source>
</evidence>
<keyword evidence="4" id="KW-0812">Transmembrane</keyword>
<organism evidence="13 14">
    <name type="scientific">Turnera subulata</name>
    <dbReference type="NCBI Taxonomy" id="218843"/>
    <lineage>
        <taxon>Eukaryota</taxon>
        <taxon>Viridiplantae</taxon>
        <taxon>Streptophyta</taxon>
        <taxon>Embryophyta</taxon>
        <taxon>Tracheophyta</taxon>
        <taxon>Spermatophyta</taxon>
        <taxon>Magnoliopsida</taxon>
        <taxon>eudicotyledons</taxon>
        <taxon>Gunneridae</taxon>
        <taxon>Pentapetalae</taxon>
        <taxon>rosids</taxon>
        <taxon>fabids</taxon>
        <taxon>Malpighiales</taxon>
        <taxon>Passifloraceae</taxon>
        <taxon>Turnera</taxon>
    </lineage>
</organism>
<keyword evidence="3 11" id="KW-0349">Heme</keyword>
<dbReference type="InterPro" id="IPR002401">
    <property type="entry name" value="Cyt_P450_E_grp-I"/>
</dbReference>
<evidence type="ECO:0000256" key="6">
    <source>
        <dbReference type="ARBA" id="ARBA00022989"/>
    </source>
</evidence>
<keyword evidence="5 11" id="KW-0479">Metal-binding</keyword>
<dbReference type="GO" id="GO:0016705">
    <property type="term" value="F:oxidoreductase activity, acting on paired donors, with incorporation or reduction of molecular oxygen"/>
    <property type="evidence" value="ECO:0007669"/>
    <property type="project" value="InterPro"/>
</dbReference>
<keyword evidence="14" id="KW-1185">Reference proteome</keyword>
<feature type="binding site" description="axial binding residue" evidence="11">
    <location>
        <position position="68"/>
    </location>
    <ligand>
        <name>heme</name>
        <dbReference type="ChEBI" id="CHEBI:30413"/>
    </ligand>
    <ligandPart>
        <name>Fe</name>
        <dbReference type="ChEBI" id="CHEBI:18248"/>
    </ligandPart>
</feature>
<dbReference type="InterPro" id="IPR036396">
    <property type="entry name" value="Cyt_P450_sf"/>
</dbReference>
<proteinExistence type="inferred from homology"/>
<sequence length="250" mass="27480">MEDCTVGGYHVPEGTRLLINVWKMHRDPRVWPNPDEFLPERFLTAHKDMDVRGPNFKYIPFGGGRRICPGIYFALQELQMTLATFIQGLEFDKPSGEPIDMSEGIGLTHVKIKPLDVLIKPRLPSHFLLLTAADKGRAVAYGGGSNRRLMEALANRQTGGQAHLLRGDGRVAREARQGGSTGGVRCRRVAQVLARPRPSATDGAWYRRRGLDERNLFASPVVVATALVLFAALSSCCSCLLQASSSTVCH</sequence>
<evidence type="ECO:0000256" key="3">
    <source>
        <dbReference type="ARBA" id="ARBA00022617"/>
    </source>
</evidence>
<dbReference type="PRINTS" id="PR00463">
    <property type="entry name" value="EP450I"/>
</dbReference>
<evidence type="ECO:0000256" key="7">
    <source>
        <dbReference type="ARBA" id="ARBA00023002"/>
    </source>
</evidence>
<dbReference type="InterPro" id="IPR001128">
    <property type="entry name" value="Cyt_P450"/>
</dbReference>
<keyword evidence="7 12" id="KW-0560">Oxidoreductase</keyword>
<dbReference type="GO" id="GO:0005506">
    <property type="term" value="F:iron ion binding"/>
    <property type="evidence" value="ECO:0007669"/>
    <property type="project" value="InterPro"/>
</dbReference>
<gene>
    <name evidence="13" type="ORF">Tsubulata_001169</name>
</gene>
<comment type="cofactor">
    <cofactor evidence="1 11">
        <name>heme</name>
        <dbReference type="ChEBI" id="CHEBI:30413"/>
    </cofactor>
</comment>
<keyword evidence="8 11" id="KW-0408">Iron</keyword>
<evidence type="ECO:0000256" key="10">
    <source>
        <dbReference type="ARBA" id="ARBA00023136"/>
    </source>
</evidence>
<keyword evidence="6" id="KW-1133">Transmembrane helix</keyword>
<comment type="subcellular location">
    <subcellularLocation>
        <location evidence="2">Membrane</location>
    </subcellularLocation>
</comment>
<reference evidence="13" key="2">
    <citation type="journal article" date="2023" name="Plants (Basel)">
        <title>Annotation of the Turnera subulata (Passifloraceae) Draft Genome Reveals the S-Locus Evolved after the Divergence of Turneroideae from Passifloroideae in a Stepwise Manner.</title>
        <authorList>
            <person name="Henning P.M."/>
            <person name="Roalson E.H."/>
            <person name="Mir W."/>
            <person name="McCubbin A.G."/>
            <person name="Shore J.S."/>
        </authorList>
    </citation>
    <scope>NUCLEOTIDE SEQUENCE</scope>
    <source>
        <strain evidence="13">F60SS</strain>
    </source>
</reference>
<evidence type="ECO:0000313" key="14">
    <source>
        <dbReference type="Proteomes" id="UP001141552"/>
    </source>
</evidence>
<dbReference type="OrthoDB" id="851960at2759"/>
<protein>
    <recommendedName>
        <fullName evidence="15">Cytochrome P450</fullName>
    </recommendedName>
</protein>
<evidence type="ECO:0000256" key="12">
    <source>
        <dbReference type="RuleBase" id="RU000461"/>
    </source>
</evidence>
<evidence type="ECO:0000256" key="8">
    <source>
        <dbReference type="ARBA" id="ARBA00023004"/>
    </source>
</evidence>
<evidence type="ECO:0008006" key="15">
    <source>
        <dbReference type="Google" id="ProtNLM"/>
    </source>
</evidence>
<evidence type="ECO:0000256" key="4">
    <source>
        <dbReference type="ARBA" id="ARBA00022692"/>
    </source>
</evidence>
<evidence type="ECO:0000256" key="2">
    <source>
        <dbReference type="ARBA" id="ARBA00004370"/>
    </source>
</evidence>
<evidence type="ECO:0000256" key="5">
    <source>
        <dbReference type="ARBA" id="ARBA00022723"/>
    </source>
</evidence>
<name>A0A9Q0GJA7_9ROSI</name>
<evidence type="ECO:0000313" key="13">
    <source>
        <dbReference type="EMBL" id="KAJ4851298.1"/>
    </source>
</evidence>
<dbReference type="GO" id="GO:0004497">
    <property type="term" value="F:monooxygenase activity"/>
    <property type="evidence" value="ECO:0007669"/>
    <property type="project" value="UniProtKB-KW"/>
</dbReference>